<protein>
    <submittedName>
        <fullName evidence="1">Uncharacterized protein</fullName>
    </submittedName>
</protein>
<dbReference type="AlphaFoldDB" id="A0A9P3PRQ7"/>
<gene>
    <name evidence="1" type="ORF">LshimejAT787_0706360</name>
</gene>
<evidence type="ECO:0000313" key="1">
    <source>
        <dbReference type="EMBL" id="GLB40126.1"/>
    </source>
</evidence>
<sequence>MTSDPRRHQRLLLPYTEGKYDLLAAVLGTANPSIYTHRARRNLTQLLHYGKNAVLTSTALTHSISTSSRLYSRR</sequence>
<evidence type="ECO:0000313" key="2">
    <source>
        <dbReference type="Proteomes" id="UP001063166"/>
    </source>
</evidence>
<accession>A0A9P3PRQ7</accession>
<keyword evidence="2" id="KW-1185">Reference proteome</keyword>
<proteinExistence type="predicted"/>
<dbReference type="Proteomes" id="UP001063166">
    <property type="component" value="Unassembled WGS sequence"/>
</dbReference>
<reference evidence="1" key="1">
    <citation type="submission" date="2022-07" db="EMBL/GenBank/DDBJ databases">
        <title>The genome of Lyophyllum shimeji provides insight into the initial evolution of ectomycorrhizal fungal genome.</title>
        <authorList>
            <person name="Kobayashi Y."/>
            <person name="Shibata T."/>
            <person name="Hirakawa H."/>
            <person name="Shigenobu S."/>
            <person name="Nishiyama T."/>
            <person name="Yamada A."/>
            <person name="Hasebe M."/>
            <person name="Kawaguchi M."/>
        </authorList>
    </citation>
    <scope>NUCLEOTIDE SEQUENCE</scope>
    <source>
        <strain evidence="1">AT787</strain>
    </source>
</reference>
<dbReference type="EMBL" id="BRPK01000007">
    <property type="protein sequence ID" value="GLB40126.1"/>
    <property type="molecule type" value="Genomic_DNA"/>
</dbReference>
<name>A0A9P3PRQ7_LYOSH</name>
<organism evidence="1 2">
    <name type="scientific">Lyophyllum shimeji</name>
    <name type="common">Hon-shimeji</name>
    <name type="synonym">Tricholoma shimeji</name>
    <dbReference type="NCBI Taxonomy" id="47721"/>
    <lineage>
        <taxon>Eukaryota</taxon>
        <taxon>Fungi</taxon>
        <taxon>Dikarya</taxon>
        <taxon>Basidiomycota</taxon>
        <taxon>Agaricomycotina</taxon>
        <taxon>Agaricomycetes</taxon>
        <taxon>Agaricomycetidae</taxon>
        <taxon>Agaricales</taxon>
        <taxon>Tricholomatineae</taxon>
        <taxon>Lyophyllaceae</taxon>
        <taxon>Lyophyllum</taxon>
    </lineage>
</organism>
<comment type="caution">
    <text evidence="1">The sequence shown here is derived from an EMBL/GenBank/DDBJ whole genome shotgun (WGS) entry which is preliminary data.</text>
</comment>